<comment type="caution">
    <text evidence="2">The sequence shown here is derived from an EMBL/GenBank/DDBJ whole genome shotgun (WGS) entry which is preliminary data.</text>
</comment>
<dbReference type="EMBL" id="RXIC02000177">
    <property type="protein sequence ID" value="KAB1200339.1"/>
    <property type="molecule type" value="Genomic_DNA"/>
</dbReference>
<dbReference type="Gene3D" id="3.10.20.90">
    <property type="entry name" value="Phosphatidylinositol 3-kinase Catalytic Subunit, Chain A, domain 1"/>
    <property type="match status" value="1"/>
</dbReference>
<dbReference type="OrthoDB" id="8068875at2759"/>
<organism evidence="2 3">
    <name type="scientific">Morella rubra</name>
    <name type="common">Chinese bayberry</name>
    <dbReference type="NCBI Taxonomy" id="262757"/>
    <lineage>
        <taxon>Eukaryota</taxon>
        <taxon>Viridiplantae</taxon>
        <taxon>Streptophyta</taxon>
        <taxon>Embryophyta</taxon>
        <taxon>Tracheophyta</taxon>
        <taxon>Spermatophyta</taxon>
        <taxon>Magnoliopsida</taxon>
        <taxon>eudicotyledons</taxon>
        <taxon>Gunneridae</taxon>
        <taxon>Pentapetalae</taxon>
        <taxon>rosids</taxon>
        <taxon>fabids</taxon>
        <taxon>Fagales</taxon>
        <taxon>Myricaceae</taxon>
        <taxon>Morella</taxon>
    </lineage>
</organism>
<gene>
    <name evidence="2" type="ORF">CJ030_MR0G007599</name>
</gene>
<accession>A0A6A1UJA9</accession>
<proteinExistence type="predicted"/>
<sequence>MSLVQTPNVDCVPQRGGPTTTTTTNAIIPTVDHPRLSSKRKLDDYGGPAFEDEDDENDAVFTELVSVRMRKDEPNAVHCSSDAQSLAVVTTAATEQFSPRVPDARSASYACSTRAGSTRSESRLQFFIRTIPDGKTRVIQAYSHDTVRSVHEKIQLVTGIPVHEQRLYIGESSSSGSARSPNVPSKTTLDCNWWAVCAVPSTLTLGKWLTTSYPWCAGFAEARPSLPRRNISN</sequence>
<dbReference type="Proteomes" id="UP000516437">
    <property type="component" value="Unassembled WGS sequence"/>
</dbReference>
<evidence type="ECO:0000313" key="3">
    <source>
        <dbReference type="Proteomes" id="UP000516437"/>
    </source>
</evidence>
<protein>
    <submittedName>
        <fullName evidence="2">E3 ubiquitin-protein ligase UPL5</fullName>
    </submittedName>
</protein>
<feature type="region of interest" description="Disordered" evidence="1">
    <location>
        <begin position="1"/>
        <end position="25"/>
    </location>
</feature>
<name>A0A6A1UJA9_9ROSI</name>
<dbReference type="InterPro" id="IPR029071">
    <property type="entry name" value="Ubiquitin-like_domsf"/>
</dbReference>
<keyword evidence="3" id="KW-1185">Reference proteome</keyword>
<reference evidence="2 3" key="1">
    <citation type="journal article" date="2019" name="Plant Biotechnol. J.">
        <title>The red bayberry genome and genetic basis of sex determination.</title>
        <authorList>
            <person name="Jia H.M."/>
            <person name="Jia H.J."/>
            <person name="Cai Q.L."/>
            <person name="Wang Y."/>
            <person name="Zhao H.B."/>
            <person name="Yang W.F."/>
            <person name="Wang G.Y."/>
            <person name="Li Y.H."/>
            <person name="Zhan D.L."/>
            <person name="Shen Y.T."/>
            <person name="Niu Q.F."/>
            <person name="Chang L."/>
            <person name="Qiu J."/>
            <person name="Zhao L."/>
            <person name="Xie H.B."/>
            <person name="Fu W.Y."/>
            <person name="Jin J."/>
            <person name="Li X.W."/>
            <person name="Jiao Y."/>
            <person name="Zhou C.C."/>
            <person name="Tu T."/>
            <person name="Chai C.Y."/>
            <person name="Gao J.L."/>
            <person name="Fan L.J."/>
            <person name="van de Weg E."/>
            <person name="Wang J.Y."/>
            <person name="Gao Z.S."/>
        </authorList>
    </citation>
    <scope>NUCLEOTIDE SEQUENCE [LARGE SCALE GENOMIC DNA]</scope>
    <source>
        <tissue evidence="2">Leaves</tissue>
    </source>
</reference>
<dbReference type="SUPFAM" id="SSF54236">
    <property type="entry name" value="Ubiquitin-like"/>
    <property type="match status" value="1"/>
</dbReference>
<evidence type="ECO:0000313" key="2">
    <source>
        <dbReference type="EMBL" id="KAB1200339.1"/>
    </source>
</evidence>
<evidence type="ECO:0000256" key="1">
    <source>
        <dbReference type="SAM" id="MobiDB-lite"/>
    </source>
</evidence>
<dbReference type="AlphaFoldDB" id="A0A6A1UJA9"/>